<dbReference type="PROSITE" id="PS50089">
    <property type="entry name" value="ZF_RING_2"/>
    <property type="match status" value="1"/>
</dbReference>
<keyword evidence="11 16" id="KW-0863">Zinc-finger</keyword>
<keyword evidence="15" id="KW-0539">Nucleus</keyword>
<dbReference type="EC" id="2.3.2.27" evidence="5"/>
<keyword evidence="7" id="KW-0853">WD repeat</keyword>
<evidence type="ECO:0000256" key="14">
    <source>
        <dbReference type="ARBA" id="ARBA00023204"/>
    </source>
</evidence>
<dbReference type="PANTHER" id="PTHR16047">
    <property type="entry name" value="RFWD3 PROTEIN"/>
    <property type="match status" value="1"/>
</dbReference>
<feature type="domain" description="RING-type" evidence="18">
    <location>
        <begin position="63"/>
        <end position="106"/>
    </location>
</feature>
<dbReference type="Proteomes" id="UP000663891">
    <property type="component" value="Unassembled WGS sequence"/>
</dbReference>
<evidence type="ECO:0000256" key="6">
    <source>
        <dbReference type="ARBA" id="ARBA00022490"/>
    </source>
</evidence>
<evidence type="ECO:0000256" key="11">
    <source>
        <dbReference type="ARBA" id="ARBA00022771"/>
    </source>
</evidence>
<dbReference type="GO" id="GO:0061630">
    <property type="term" value="F:ubiquitin protein ligase activity"/>
    <property type="evidence" value="ECO:0007669"/>
    <property type="project" value="UniProtKB-EC"/>
</dbReference>
<evidence type="ECO:0000256" key="5">
    <source>
        <dbReference type="ARBA" id="ARBA00012483"/>
    </source>
</evidence>
<evidence type="ECO:0000256" key="17">
    <source>
        <dbReference type="SAM" id="Coils"/>
    </source>
</evidence>
<evidence type="ECO:0000256" key="8">
    <source>
        <dbReference type="ARBA" id="ARBA00022679"/>
    </source>
</evidence>
<evidence type="ECO:0000256" key="4">
    <source>
        <dbReference type="ARBA" id="ARBA00004906"/>
    </source>
</evidence>
<keyword evidence="12" id="KW-0833">Ubl conjugation pathway</keyword>
<dbReference type="Pfam" id="PF13639">
    <property type="entry name" value="zf-RING_2"/>
    <property type="match status" value="1"/>
</dbReference>
<evidence type="ECO:0000313" key="19">
    <source>
        <dbReference type="EMBL" id="CAF1114762.1"/>
    </source>
</evidence>
<evidence type="ECO:0000256" key="15">
    <source>
        <dbReference type="ARBA" id="ARBA00023242"/>
    </source>
</evidence>
<evidence type="ECO:0000256" key="9">
    <source>
        <dbReference type="ARBA" id="ARBA00022737"/>
    </source>
</evidence>
<dbReference type="Pfam" id="PF23419">
    <property type="entry name" value="WD40_RFWD3"/>
    <property type="match status" value="1"/>
</dbReference>
<keyword evidence="17" id="KW-0175">Coiled coil</keyword>
<dbReference type="InterPro" id="IPR037381">
    <property type="entry name" value="RFWD3"/>
</dbReference>
<protein>
    <recommendedName>
        <fullName evidence="5">RING-type E3 ubiquitin transferase</fullName>
        <ecNumber evidence="5">2.3.2.27</ecNumber>
    </recommendedName>
</protein>
<dbReference type="SUPFAM" id="SSF57850">
    <property type="entry name" value="RING/U-box"/>
    <property type="match status" value="1"/>
</dbReference>
<evidence type="ECO:0000259" key="18">
    <source>
        <dbReference type="PROSITE" id="PS50089"/>
    </source>
</evidence>
<dbReference type="GO" id="GO:0036297">
    <property type="term" value="P:interstrand cross-link repair"/>
    <property type="evidence" value="ECO:0007669"/>
    <property type="project" value="InterPro"/>
</dbReference>
<evidence type="ECO:0000256" key="16">
    <source>
        <dbReference type="PROSITE-ProRule" id="PRU00175"/>
    </source>
</evidence>
<keyword evidence="13" id="KW-0862">Zinc</keyword>
<reference evidence="19" key="1">
    <citation type="submission" date="2021-02" db="EMBL/GenBank/DDBJ databases">
        <authorList>
            <person name="Nowell W R."/>
        </authorList>
    </citation>
    <scope>NUCLEOTIDE SEQUENCE</scope>
</reference>
<keyword evidence="14" id="KW-0234">DNA repair</keyword>
<dbReference type="GO" id="GO:0008270">
    <property type="term" value="F:zinc ion binding"/>
    <property type="evidence" value="ECO:0007669"/>
    <property type="project" value="UniProtKB-KW"/>
</dbReference>
<accession>A0A814Q4Q9</accession>
<dbReference type="EMBL" id="CAJNON010000219">
    <property type="protein sequence ID" value="CAF1114762.1"/>
    <property type="molecule type" value="Genomic_DNA"/>
</dbReference>
<dbReference type="Gene3D" id="3.30.40.10">
    <property type="entry name" value="Zinc/RING finger domain, C3HC4 (zinc finger)"/>
    <property type="match status" value="1"/>
</dbReference>
<evidence type="ECO:0000256" key="12">
    <source>
        <dbReference type="ARBA" id="ARBA00022786"/>
    </source>
</evidence>
<dbReference type="InterPro" id="IPR036322">
    <property type="entry name" value="WD40_repeat_dom_sf"/>
</dbReference>
<dbReference type="PANTHER" id="PTHR16047:SF7">
    <property type="entry name" value="E3 UBIQUITIN-PROTEIN LIGASE RFWD3"/>
    <property type="match status" value="1"/>
</dbReference>
<dbReference type="SMART" id="SM00320">
    <property type="entry name" value="WD40"/>
    <property type="match status" value="2"/>
</dbReference>
<name>A0A814Q4Q9_9BILA</name>
<evidence type="ECO:0000256" key="3">
    <source>
        <dbReference type="ARBA" id="ARBA00004496"/>
    </source>
</evidence>
<dbReference type="Gene3D" id="2.130.10.10">
    <property type="entry name" value="YVTN repeat-like/Quinoprotein amine dehydrogenase"/>
    <property type="match status" value="1"/>
</dbReference>
<dbReference type="InterPro" id="IPR013083">
    <property type="entry name" value="Znf_RING/FYVE/PHD"/>
</dbReference>
<organism evidence="19 20">
    <name type="scientific">Adineta steineri</name>
    <dbReference type="NCBI Taxonomy" id="433720"/>
    <lineage>
        <taxon>Eukaryota</taxon>
        <taxon>Metazoa</taxon>
        <taxon>Spiralia</taxon>
        <taxon>Gnathifera</taxon>
        <taxon>Rotifera</taxon>
        <taxon>Eurotatoria</taxon>
        <taxon>Bdelloidea</taxon>
        <taxon>Adinetida</taxon>
        <taxon>Adinetidae</taxon>
        <taxon>Adineta</taxon>
    </lineage>
</organism>
<proteinExistence type="predicted"/>
<dbReference type="GO" id="GO:0016567">
    <property type="term" value="P:protein ubiquitination"/>
    <property type="evidence" value="ECO:0007669"/>
    <property type="project" value="InterPro"/>
</dbReference>
<evidence type="ECO:0000256" key="1">
    <source>
        <dbReference type="ARBA" id="ARBA00000900"/>
    </source>
</evidence>
<evidence type="ECO:0000256" key="2">
    <source>
        <dbReference type="ARBA" id="ARBA00004322"/>
    </source>
</evidence>
<dbReference type="SMART" id="SM00184">
    <property type="entry name" value="RING"/>
    <property type="match status" value="1"/>
</dbReference>
<keyword evidence="9" id="KW-0677">Repeat</keyword>
<dbReference type="InterPro" id="IPR056527">
    <property type="entry name" value="WD40_RFWD3"/>
</dbReference>
<sequence length="521" mass="60635">MSHLYNGDIDIYVQLLFNDKSIQHITMINNLTTTTVSNDSETLNNICERCSSSIKQVEDDDVCPICFEQWTISGQHRVVSTYCGHLFGKICIEKWLRTTPNCPQCQSRAKRRDLRRIYCRTIQAVDTSERDNAIRERDFERKTRRKLECEKAEQQLAYDTLREQFKHLQIENDRLLKLTQRMNNIEEMTNESAPIPSINIQLETVIKIPEGLCRVLAYVPSHQWLFISQPKNNALHRDYGIKKINLVNNIHTSEYISLHHTKPIRDIQLHGDFILSCSWDKTLRIYNYIENTSNLVCECTAQVWSCAWNLDEPNIIYAGLNNGQIQVFDRRQVHQNETLSLSSTSPILCLEYITKNSNFNSSGLLVGSNDKSGFYQYISNHEHHFYELPLNKNLFGLHYNSTTNHLLASFRPQSNPTRYELYKLIIKSDPSFNISLQLIQTFIGSSINLILSRSKILDKNFQIYIITSDNGSHGIELWNIRQSIDKPSFKLSTQCDIIDICLTQEYLCLLADNQIRLYKWT</sequence>
<dbReference type="InterPro" id="IPR001680">
    <property type="entry name" value="WD40_rpt"/>
</dbReference>
<dbReference type="InterPro" id="IPR015943">
    <property type="entry name" value="WD40/YVTN_repeat-like_dom_sf"/>
</dbReference>
<dbReference type="AlphaFoldDB" id="A0A814Q4Q9"/>
<evidence type="ECO:0000313" key="20">
    <source>
        <dbReference type="Proteomes" id="UP000663891"/>
    </source>
</evidence>
<keyword evidence="11 16" id="KW-0479">Metal-binding</keyword>
<evidence type="ECO:0000256" key="7">
    <source>
        <dbReference type="ARBA" id="ARBA00022574"/>
    </source>
</evidence>
<dbReference type="InterPro" id="IPR001841">
    <property type="entry name" value="Znf_RING"/>
</dbReference>
<dbReference type="GO" id="GO:0016605">
    <property type="term" value="C:PML body"/>
    <property type="evidence" value="ECO:0007669"/>
    <property type="project" value="UniProtKB-SubCell"/>
</dbReference>
<feature type="coiled-coil region" evidence="17">
    <location>
        <begin position="130"/>
        <end position="188"/>
    </location>
</feature>
<comment type="pathway">
    <text evidence="4">Protein modification; protein ubiquitination.</text>
</comment>
<keyword evidence="10" id="KW-0227">DNA damage</keyword>
<dbReference type="OrthoDB" id="5600418at2759"/>
<comment type="caution">
    <text evidence="19">The sequence shown here is derived from an EMBL/GenBank/DDBJ whole genome shotgun (WGS) entry which is preliminary data.</text>
</comment>
<keyword evidence="8" id="KW-0808">Transferase</keyword>
<dbReference type="SUPFAM" id="SSF50978">
    <property type="entry name" value="WD40 repeat-like"/>
    <property type="match status" value="1"/>
</dbReference>
<evidence type="ECO:0000256" key="13">
    <source>
        <dbReference type="ARBA" id="ARBA00022833"/>
    </source>
</evidence>
<comment type="subcellular location">
    <subcellularLocation>
        <location evidence="3">Cytoplasm</location>
    </subcellularLocation>
    <subcellularLocation>
        <location evidence="2">Nucleus</location>
        <location evidence="2">PML body</location>
    </subcellularLocation>
</comment>
<dbReference type="GO" id="GO:0005737">
    <property type="term" value="C:cytoplasm"/>
    <property type="evidence" value="ECO:0007669"/>
    <property type="project" value="UniProtKB-SubCell"/>
</dbReference>
<gene>
    <name evidence="19" type="ORF">VCS650_LOCUS20851</name>
</gene>
<keyword evidence="6" id="KW-0963">Cytoplasm</keyword>
<evidence type="ECO:0000256" key="10">
    <source>
        <dbReference type="ARBA" id="ARBA00022763"/>
    </source>
</evidence>
<dbReference type="CDD" id="cd16450">
    <property type="entry name" value="mRING-C3HGC3_RFWD3"/>
    <property type="match status" value="1"/>
</dbReference>
<comment type="catalytic activity">
    <reaction evidence="1">
        <text>S-ubiquitinyl-[E2 ubiquitin-conjugating enzyme]-L-cysteine + [acceptor protein]-L-lysine = [E2 ubiquitin-conjugating enzyme]-L-cysteine + N(6)-ubiquitinyl-[acceptor protein]-L-lysine.</text>
        <dbReference type="EC" id="2.3.2.27"/>
    </reaction>
</comment>